<sequence length="298" mass="34570">MAFRKRWSAPGRRRYAGMRGRSRRSSRNFRSTRRGFGKVNLRQKRLPRRQARKRFIRNVASKKKWDTMRSVQAVQDADRDPLIVLDDGPTQVFLFCPNYRNLDRDVSNDHTRNAQDVYYRGFSETFWVQTGSTPLVHRRIVFWAQQIIEQARALITFEPNAPPTYYRPFTDIRGDSLLMEYLFQGTTPADWQGQFPLSAKLDRRHCRVISDTRKITNPGNETGTQKLYKTWVGVNRRLSYADDENGAGETSSPWTGPIPFNPGNLYVMDIFTQGFTGPTVGDVPARFTTQATSYWHEA</sequence>
<accession>A0A8E7G1L9</accession>
<proteinExistence type="predicted"/>
<organism evidence="2">
    <name type="scientific">Pavo cristatus Genomoviridae sp</name>
    <dbReference type="NCBI Taxonomy" id="2814970"/>
    <lineage>
        <taxon>Viruses</taxon>
        <taxon>Monodnaviria</taxon>
        <taxon>Shotokuvirae</taxon>
        <taxon>Cressdnaviricota</taxon>
        <taxon>Repensiviricetes</taxon>
        <taxon>Geplafuvirales</taxon>
        <taxon>Genomoviridae</taxon>
    </lineage>
</organism>
<protein>
    <submittedName>
        <fullName evidence="2">Capsid protein</fullName>
    </submittedName>
</protein>
<evidence type="ECO:0000313" key="2">
    <source>
        <dbReference type="EMBL" id="QVW56491.1"/>
    </source>
</evidence>
<reference evidence="2" key="1">
    <citation type="submission" date="2020-10" db="EMBL/GenBank/DDBJ databases">
        <title>CRESS DNA virus dark matter in the feces of wild birds.</title>
        <authorList>
            <person name="Yang S."/>
            <person name="Zhang W."/>
        </authorList>
    </citation>
    <scope>NUCLEOTIDE SEQUENCE</scope>
    <source>
        <strain evidence="2">Blp75gen5</strain>
    </source>
</reference>
<name>A0A8E7G1L9_9VIRU</name>
<feature type="region of interest" description="Disordered" evidence="1">
    <location>
        <begin position="1"/>
        <end position="36"/>
    </location>
</feature>
<evidence type="ECO:0000256" key="1">
    <source>
        <dbReference type="SAM" id="MobiDB-lite"/>
    </source>
</evidence>
<dbReference type="EMBL" id="MW182954">
    <property type="protein sequence ID" value="QVW56491.1"/>
    <property type="molecule type" value="Genomic_DNA"/>
</dbReference>